<dbReference type="InterPro" id="IPR006011">
    <property type="entry name" value="Syntaxin_N"/>
</dbReference>
<dbReference type="Gene3D" id="1.20.5.110">
    <property type="match status" value="1"/>
</dbReference>
<dbReference type="Pfam" id="PF14523">
    <property type="entry name" value="Syntaxin_2"/>
    <property type="match status" value="1"/>
</dbReference>
<dbReference type="AlphaFoldDB" id="A0A8C0XUY1"/>
<evidence type="ECO:0008006" key="6">
    <source>
        <dbReference type="Google" id="ProtNLM"/>
    </source>
</evidence>
<reference evidence="5" key="1">
    <citation type="submission" date="2023-09" db="UniProtKB">
        <authorList>
            <consortium name="Ensembl"/>
        </authorList>
    </citation>
    <scope>IDENTIFICATION</scope>
</reference>
<evidence type="ECO:0000313" key="5">
    <source>
        <dbReference type="Ensembl" id="ENSCCNP00000029044.1"/>
    </source>
</evidence>
<evidence type="ECO:0000256" key="1">
    <source>
        <dbReference type="ARBA" id="ARBA00023054"/>
    </source>
</evidence>
<dbReference type="InterPro" id="IPR028002">
    <property type="entry name" value="Myb_DNA-bind_5"/>
</dbReference>
<protein>
    <recommendedName>
        <fullName evidence="6">t-SNARE domain-containing protein 1</fullName>
    </recommendedName>
</protein>
<dbReference type="SUPFAM" id="SSF47661">
    <property type="entry name" value="t-snare proteins"/>
    <property type="match status" value="1"/>
</dbReference>
<dbReference type="Gene3D" id="1.20.58.70">
    <property type="match status" value="1"/>
</dbReference>
<feature type="compositionally biased region" description="Low complexity" evidence="2">
    <location>
        <begin position="583"/>
        <end position="601"/>
    </location>
</feature>
<dbReference type="PANTHER" id="PTHR23098:SF22">
    <property type="entry name" value="MYB-LIKE DOMAIN-CONTAINING PROTEIN"/>
    <property type="match status" value="1"/>
</dbReference>
<proteinExistence type="predicted"/>
<sequence length="627" mass="67747">MQALSRARGLKPCVSGAFGVILAVADWWSSGVVPELTYCFSPCLFTPCPLHLLPSPASSCAFCLSLCAPTLALLSLHHFSGLESLPRSPVVSLVSLCLCLFAALPSYLCPFYLHSASPCSSDLTTAPFPQLLPPPLPRHTVQQETNRTVTASASATKRMSELLQGSCPQERLQLDRLKTQLSDAVQCYGVVQKKISEKARALLPVVQRGGKQSPRAPFTELADDEKIFNGGDNMWQDQEQELLPDITEEDLEAIRLREETILQMESSLLDVNQVIKDLTSMVPEQGNNIESSSRKVTYQQSSSPELVEASLLPGVHSRTKTRKPNFSPQETEVLVQRVTRHYPLLFGALRGTPARKHHVWSRILQAVNALGYCRRDLSDLKHKWWDLRGAVRKKLAESPTSSLVFTPIERAVAKTFSAPASQGEGQAAEPLPTDEEDEASSCQWLPPRTLDGPSPPEPDPLDFRGVFHAPASPSPPASPALAPSAAAFMGTCGSSGPASVVPPPSGRTPVAAPEVSAFEQRLLDSHGRQGALLASWSQQQSALMAQQNLLLQQLAEQSRWLANGLEALNRTPQQLVAVHPAHEASSSAPGGAPADGAAQGPTRDSRDTHPGGLEVFSGMILKVEEEL</sequence>
<keyword evidence="1" id="KW-0175">Coiled coil</keyword>
<organism evidence="5">
    <name type="scientific">Castor canadensis</name>
    <name type="common">American beaver</name>
    <dbReference type="NCBI Taxonomy" id="51338"/>
    <lineage>
        <taxon>Eukaryota</taxon>
        <taxon>Metazoa</taxon>
        <taxon>Chordata</taxon>
        <taxon>Craniata</taxon>
        <taxon>Vertebrata</taxon>
        <taxon>Euteleostomi</taxon>
        <taxon>Mammalia</taxon>
        <taxon>Eutheria</taxon>
        <taxon>Euarchontoglires</taxon>
        <taxon>Glires</taxon>
        <taxon>Rodentia</taxon>
        <taxon>Castorimorpha</taxon>
        <taxon>Castoridae</taxon>
        <taxon>Castor</taxon>
    </lineage>
</organism>
<name>A0A8C0XUY1_CASCN</name>
<feature type="domain" description="Myb/SANT-like DNA-binding" evidence="3">
    <location>
        <begin position="322"/>
        <end position="396"/>
    </location>
</feature>
<dbReference type="GO" id="GO:0016020">
    <property type="term" value="C:membrane"/>
    <property type="evidence" value="ECO:0007669"/>
    <property type="project" value="InterPro"/>
</dbReference>
<feature type="region of interest" description="Disordered" evidence="2">
    <location>
        <begin position="579"/>
        <end position="614"/>
    </location>
</feature>
<dbReference type="PANTHER" id="PTHR23098">
    <property type="entry name" value="AGAP001331-PA-RELATED"/>
    <property type="match status" value="1"/>
</dbReference>
<dbReference type="GO" id="GO:0016192">
    <property type="term" value="P:vesicle-mediated transport"/>
    <property type="evidence" value="ECO:0007669"/>
    <property type="project" value="InterPro"/>
</dbReference>
<accession>A0A8C0XUY1</accession>
<feature type="domain" description="Syntaxin N-terminal" evidence="4">
    <location>
        <begin position="139"/>
        <end position="225"/>
    </location>
</feature>
<dbReference type="InterPro" id="IPR010989">
    <property type="entry name" value="SNARE"/>
</dbReference>
<evidence type="ECO:0000256" key="2">
    <source>
        <dbReference type="SAM" id="MobiDB-lite"/>
    </source>
</evidence>
<evidence type="ECO:0000259" key="3">
    <source>
        <dbReference type="Pfam" id="PF13873"/>
    </source>
</evidence>
<evidence type="ECO:0000259" key="4">
    <source>
        <dbReference type="Pfam" id="PF14523"/>
    </source>
</evidence>
<feature type="region of interest" description="Disordered" evidence="2">
    <location>
        <begin position="417"/>
        <end position="482"/>
    </location>
</feature>
<dbReference type="Ensembl" id="ENSCCNT00000036628.1">
    <property type="protein sequence ID" value="ENSCCNP00000029044.1"/>
    <property type="gene ID" value="ENSCCNG00000027883.1"/>
</dbReference>
<dbReference type="Pfam" id="PF13873">
    <property type="entry name" value="Myb_DNA-bind_5"/>
    <property type="match status" value="1"/>
</dbReference>
<dbReference type="GO" id="GO:0005634">
    <property type="term" value="C:nucleus"/>
    <property type="evidence" value="ECO:0007669"/>
    <property type="project" value="TreeGrafter"/>
</dbReference>